<evidence type="ECO:0000313" key="3">
    <source>
        <dbReference type="Proteomes" id="UP000266906"/>
    </source>
</evidence>
<protein>
    <submittedName>
        <fullName evidence="2">Uncharacterized protein</fullName>
    </submittedName>
</protein>
<comment type="caution">
    <text evidence="2">The sequence shown here is derived from an EMBL/GenBank/DDBJ whole genome shotgun (WGS) entry which is preliminary data.</text>
</comment>
<organism evidence="2 3">
    <name type="scientific">Kitasatospora cineracea</name>
    <dbReference type="NCBI Taxonomy" id="88074"/>
    <lineage>
        <taxon>Bacteria</taxon>
        <taxon>Bacillati</taxon>
        <taxon>Actinomycetota</taxon>
        <taxon>Actinomycetes</taxon>
        <taxon>Kitasatosporales</taxon>
        <taxon>Streptomycetaceae</taxon>
        <taxon>Kitasatospora</taxon>
    </lineage>
</organism>
<proteinExistence type="predicted"/>
<name>A0A3N4R9H7_9ACTN</name>
<dbReference type="Proteomes" id="UP000266906">
    <property type="component" value="Unassembled WGS sequence"/>
</dbReference>
<reference evidence="2 3" key="1">
    <citation type="submission" date="2018-11" db="EMBL/GenBank/DDBJ databases">
        <title>Sequencing the genomes of 1000 actinobacteria strains.</title>
        <authorList>
            <person name="Klenk H.-P."/>
        </authorList>
    </citation>
    <scope>NUCLEOTIDE SEQUENCE [LARGE SCALE GENOMIC DNA]</scope>
    <source>
        <strain evidence="2 3">DSM 44781</strain>
    </source>
</reference>
<sequence>MSTTPTSKSSAELLDAYREIGIRQDLQRDEAEQLADQKAHIVADLVAAERLAGADRPKDNPRKRAADLLGVALGTVDKALARAKDRPRPSFLPGNLLERLFDLEAAEIPPLTASNWQAIAHLVSGTIIDFTWLHSPGEMLAAELEDAAGEYGDLAGWDTAPLAAAVRSWRRTQVLAVLEAIRQGAVDSLPTLPDDEDDAPVPGGADGA</sequence>
<keyword evidence="3" id="KW-1185">Reference proteome</keyword>
<dbReference type="EMBL" id="RKQG01000004">
    <property type="protein sequence ID" value="RPE27261.1"/>
    <property type="molecule type" value="Genomic_DNA"/>
</dbReference>
<accession>A0A3N4R9H7</accession>
<gene>
    <name evidence="2" type="ORF">EDD38_7406</name>
</gene>
<evidence type="ECO:0000256" key="1">
    <source>
        <dbReference type="SAM" id="MobiDB-lite"/>
    </source>
</evidence>
<feature type="region of interest" description="Disordered" evidence="1">
    <location>
        <begin position="187"/>
        <end position="208"/>
    </location>
</feature>
<dbReference type="AlphaFoldDB" id="A0A3N4R9H7"/>
<evidence type="ECO:0000313" key="2">
    <source>
        <dbReference type="EMBL" id="RPE27261.1"/>
    </source>
</evidence>
<dbReference type="RefSeq" id="WP_123821617.1">
    <property type="nucleotide sequence ID" value="NZ_RKQG01000004.1"/>
</dbReference>